<sequence>MLLRMDEEGPMLELYSVEQVADLLGLHVRTVRGYVRDGKLPATRIGKQYRIARHDLEEFTGGALPGPVQRHRRVEVTSVVQVDAVDPDTASRIGMTVVGMLNGRDSGDARIRVETAYDAERACLKIVLIGDTDDTAELLRLVGAMARGDR</sequence>
<keyword evidence="3" id="KW-1185">Reference proteome</keyword>
<name>A0ABP5BKC4_9PSEU</name>
<dbReference type="InterPro" id="IPR010093">
    <property type="entry name" value="SinI_DNA-bd"/>
</dbReference>
<proteinExistence type="predicted"/>
<evidence type="ECO:0000313" key="3">
    <source>
        <dbReference type="Proteomes" id="UP001501116"/>
    </source>
</evidence>
<dbReference type="InterPro" id="IPR009061">
    <property type="entry name" value="DNA-bd_dom_put_sf"/>
</dbReference>
<feature type="domain" description="Helix-turn-helix" evidence="1">
    <location>
        <begin position="14"/>
        <end position="59"/>
    </location>
</feature>
<gene>
    <name evidence="2" type="ORF">GCM10009754_14320</name>
</gene>
<accession>A0ABP5BKC4</accession>
<evidence type="ECO:0000313" key="2">
    <source>
        <dbReference type="EMBL" id="GAA1947325.1"/>
    </source>
</evidence>
<reference evidence="3" key="1">
    <citation type="journal article" date="2019" name="Int. J. Syst. Evol. Microbiol.">
        <title>The Global Catalogue of Microorganisms (GCM) 10K type strain sequencing project: providing services to taxonomists for standard genome sequencing and annotation.</title>
        <authorList>
            <consortium name="The Broad Institute Genomics Platform"/>
            <consortium name="The Broad Institute Genome Sequencing Center for Infectious Disease"/>
            <person name="Wu L."/>
            <person name="Ma J."/>
        </authorList>
    </citation>
    <scope>NUCLEOTIDE SEQUENCE [LARGE SCALE GENOMIC DNA]</scope>
    <source>
        <strain evidence="3">JCM 14545</strain>
    </source>
</reference>
<dbReference type="Pfam" id="PF12728">
    <property type="entry name" value="HTH_17"/>
    <property type="match status" value="1"/>
</dbReference>
<comment type="caution">
    <text evidence="2">The sequence shown here is derived from an EMBL/GenBank/DDBJ whole genome shotgun (WGS) entry which is preliminary data.</text>
</comment>
<organism evidence="2 3">
    <name type="scientific">Amycolatopsis minnesotensis</name>
    <dbReference type="NCBI Taxonomy" id="337894"/>
    <lineage>
        <taxon>Bacteria</taxon>
        <taxon>Bacillati</taxon>
        <taxon>Actinomycetota</taxon>
        <taxon>Actinomycetes</taxon>
        <taxon>Pseudonocardiales</taxon>
        <taxon>Pseudonocardiaceae</taxon>
        <taxon>Amycolatopsis</taxon>
    </lineage>
</organism>
<dbReference type="SUPFAM" id="SSF46955">
    <property type="entry name" value="Putative DNA-binding domain"/>
    <property type="match status" value="1"/>
</dbReference>
<dbReference type="NCBIfam" id="TIGR01764">
    <property type="entry name" value="excise"/>
    <property type="match status" value="1"/>
</dbReference>
<dbReference type="EMBL" id="BAAANN010000004">
    <property type="protein sequence ID" value="GAA1947325.1"/>
    <property type="molecule type" value="Genomic_DNA"/>
</dbReference>
<evidence type="ECO:0000259" key="1">
    <source>
        <dbReference type="Pfam" id="PF12728"/>
    </source>
</evidence>
<dbReference type="InterPro" id="IPR041657">
    <property type="entry name" value="HTH_17"/>
</dbReference>
<protein>
    <submittedName>
        <fullName evidence="2">Helix-turn-helix domain-containing protein</fullName>
    </submittedName>
</protein>
<dbReference type="Proteomes" id="UP001501116">
    <property type="component" value="Unassembled WGS sequence"/>
</dbReference>